<dbReference type="PANTHER" id="PTHR30525:SF0">
    <property type="entry name" value="1-DEOXY-D-XYLULOSE 5-PHOSPHATE REDUCTOISOMERASE, CHLOROPLASTIC"/>
    <property type="match status" value="1"/>
</dbReference>
<dbReference type="GO" id="GO:0070402">
    <property type="term" value="F:NADPH binding"/>
    <property type="evidence" value="ECO:0007669"/>
    <property type="project" value="InterPro"/>
</dbReference>
<dbReference type="GO" id="GO:0030604">
    <property type="term" value="F:1-deoxy-D-xylulose-5-phosphate reductoisomerase activity"/>
    <property type="evidence" value="ECO:0007669"/>
    <property type="project" value="InterPro"/>
</dbReference>
<dbReference type="Gene3D" id="3.40.50.720">
    <property type="entry name" value="NAD(P)-binding Rossmann-like Domain"/>
    <property type="match status" value="1"/>
</dbReference>
<accession>M8A853</accession>
<feature type="domain" description="1-deoxy-D-xylulose 5-phosphate reductoisomerase N-terminal" evidence="1">
    <location>
        <begin position="2"/>
        <end position="53"/>
    </location>
</feature>
<organism evidence="2">
    <name type="scientific">Triticum urartu</name>
    <name type="common">Red wild einkorn</name>
    <name type="synonym">Crithodium urartu</name>
    <dbReference type="NCBI Taxonomy" id="4572"/>
    <lineage>
        <taxon>Eukaryota</taxon>
        <taxon>Viridiplantae</taxon>
        <taxon>Streptophyta</taxon>
        <taxon>Embryophyta</taxon>
        <taxon>Tracheophyta</taxon>
        <taxon>Spermatophyta</taxon>
        <taxon>Magnoliopsida</taxon>
        <taxon>Liliopsida</taxon>
        <taxon>Poales</taxon>
        <taxon>Poaceae</taxon>
        <taxon>BOP clade</taxon>
        <taxon>Pooideae</taxon>
        <taxon>Triticodae</taxon>
        <taxon>Triticeae</taxon>
        <taxon>Triticinae</taxon>
        <taxon>Triticum</taxon>
    </lineage>
</organism>
<dbReference type="EMBL" id="KD103936">
    <property type="protein sequence ID" value="EMS60850.1"/>
    <property type="molecule type" value="Genomic_DNA"/>
</dbReference>
<proteinExistence type="predicted"/>
<keyword evidence="2" id="KW-0413">Isomerase</keyword>
<sequence length="184" mass="20215">MPEIIPGEQGVIEVARHPDAVTVVTGIVGCAGLKPTVAAIEAGKDIALANQETSAPRAMTATLLLSRQRHVYLSREGFVSCNLCLHYNFEIDRMWSDCSYDLALIVWVDYIWSLHSSGGDLVLSMTPSLASLATASNPIHRLYVEPSNGLCYEEPDCTEYDEFPGYYPSDHEDNSSNCLSELEL</sequence>
<dbReference type="AlphaFoldDB" id="M8A853"/>
<dbReference type="InterPro" id="IPR036291">
    <property type="entry name" value="NAD(P)-bd_dom_sf"/>
</dbReference>
<dbReference type="PANTHER" id="PTHR30525">
    <property type="entry name" value="1-DEOXY-D-XYLULOSE 5-PHOSPHATE REDUCTOISOMERASE"/>
    <property type="match status" value="1"/>
</dbReference>
<dbReference type="GO" id="GO:0051484">
    <property type="term" value="P:isopentenyl diphosphate biosynthetic process, methylerythritol 4-phosphate pathway involved in terpenoid biosynthetic process"/>
    <property type="evidence" value="ECO:0007669"/>
    <property type="project" value="TreeGrafter"/>
</dbReference>
<evidence type="ECO:0000259" key="1">
    <source>
        <dbReference type="Pfam" id="PF02670"/>
    </source>
</evidence>
<gene>
    <name evidence="2" type="ORF">TRIUR3_30881</name>
</gene>
<dbReference type="SUPFAM" id="SSF51735">
    <property type="entry name" value="NAD(P)-binding Rossmann-fold domains"/>
    <property type="match status" value="1"/>
</dbReference>
<name>M8A853_TRIUA</name>
<dbReference type="Pfam" id="PF02670">
    <property type="entry name" value="DXP_reductoisom"/>
    <property type="match status" value="1"/>
</dbReference>
<dbReference type="GO" id="GO:0016853">
    <property type="term" value="F:isomerase activity"/>
    <property type="evidence" value="ECO:0007669"/>
    <property type="project" value="UniProtKB-KW"/>
</dbReference>
<protein>
    <submittedName>
        <fullName evidence="2">1-deoxy-D-xylulose 5-phosphate reductoisomerase, chloroplastic</fullName>
    </submittedName>
</protein>
<dbReference type="InterPro" id="IPR013512">
    <property type="entry name" value="DXP_reductoisomerase_N"/>
</dbReference>
<reference evidence="2" key="1">
    <citation type="journal article" date="2013" name="Nature">
        <title>Draft genome of the wheat A-genome progenitor Triticum urartu.</title>
        <authorList>
            <person name="Ling H.Q."/>
            <person name="Zhao S."/>
            <person name="Liu D."/>
            <person name="Wang J."/>
            <person name="Sun H."/>
            <person name="Zhang C."/>
            <person name="Fan H."/>
            <person name="Li D."/>
            <person name="Dong L."/>
            <person name="Tao Y."/>
            <person name="Gao C."/>
            <person name="Wu H."/>
            <person name="Li Y."/>
            <person name="Cui Y."/>
            <person name="Guo X."/>
            <person name="Zheng S."/>
            <person name="Wang B."/>
            <person name="Yu K."/>
            <person name="Liang Q."/>
            <person name="Yang W."/>
            <person name="Lou X."/>
            <person name="Chen J."/>
            <person name="Feng M."/>
            <person name="Jian J."/>
            <person name="Zhang X."/>
            <person name="Luo G."/>
            <person name="Jiang Y."/>
            <person name="Liu J."/>
            <person name="Wang Z."/>
            <person name="Sha Y."/>
            <person name="Zhang B."/>
            <person name="Wu H."/>
            <person name="Tang D."/>
            <person name="Shen Q."/>
            <person name="Xue P."/>
            <person name="Zou S."/>
            <person name="Wang X."/>
            <person name="Liu X."/>
            <person name="Wang F."/>
            <person name="Yang Y."/>
            <person name="An X."/>
            <person name="Dong Z."/>
            <person name="Zhang K."/>
            <person name="Zhang X."/>
            <person name="Luo M.C."/>
            <person name="Dvorak J."/>
            <person name="Tong Y."/>
            <person name="Wang J."/>
            <person name="Yang H."/>
            <person name="Li Z."/>
            <person name="Wang D."/>
            <person name="Zhang A."/>
            <person name="Wang J."/>
        </authorList>
    </citation>
    <scope>NUCLEOTIDE SEQUENCE</scope>
</reference>
<dbReference type="STRING" id="4572.M8A853"/>
<evidence type="ECO:0000313" key="2">
    <source>
        <dbReference type="EMBL" id="EMS60850.1"/>
    </source>
</evidence>
<dbReference type="InterPro" id="IPR003821">
    <property type="entry name" value="DXP_reductoisomerase"/>
</dbReference>
<dbReference type="GO" id="GO:0030145">
    <property type="term" value="F:manganese ion binding"/>
    <property type="evidence" value="ECO:0007669"/>
    <property type="project" value="TreeGrafter"/>
</dbReference>